<dbReference type="PANTHER" id="PTHR43019:SF64">
    <property type="entry name" value="OS07G0666400 PROTEIN"/>
    <property type="match status" value="1"/>
</dbReference>
<evidence type="ECO:0000313" key="2">
    <source>
        <dbReference type="EMBL" id="TCL55949.1"/>
    </source>
</evidence>
<proteinExistence type="predicted"/>
<keyword evidence="1" id="KW-0812">Transmembrane</keyword>
<sequence>MKYVCTYLRKQCFLKHRNKGHGKWCSINFMFINLMFINLMFISIMCMCLAVFCPGDFLTAHAAGEKLRRPLIQTTTFQDQYEGMVCYGGTVLHALEAADVTLAYENVKAGIVQINTGNLYGSGVIWEMDEKEIVIISNKHLLEDWGEDGSITFWNGRTCGGKLLKISQKYDLGFLKVEVKDISYEELISLKEVKREDKPYRRLKAGDTIFTVGSADGTGANMYEATVASPSWYIEEFDSYMLYGFGFAKPGMSGGGTFDAYGNFVGMLSGGTGGDETASLPITSILEEYGE</sequence>
<accession>A0A4R1QQ51</accession>
<dbReference type="Pfam" id="PF13365">
    <property type="entry name" value="Trypsin_2"/>
    <property type="match status" value="1"/>
</dbReference>
<gene>
    <name evidence="2" type="ORF">EDD76_11386</name>
</gene>
<keyword evidence="3" id="KW-1185">Reference proteome</keyword>
<organism evidence="2 3">
    <name type="scientific">Kineothrix alysoides</name>
    <dbReference type="NCBI Taxonomy" id="1469948"/>
    <lineage>
        <taxon>Bacteria</taxon>
        <taxon>Bacillati</taxon>
        <taxon>Bacillota</taxon>
        <taxon>Clostridia</taxon>
        <taxon>Lachnospirales</taxon>
        <taxon>Lachnospiraceae</taxon>
        <taxon>Kineothrix</taxon>
    </lineage>
</organism>
<dbReference type="PANTHER" id="PTHR43019">
    <property type="entry name" value="SERINE ENDOPROTEASE DEGS"/>
    <property type="match status" value="1"/>
</dbReference>
<comment type="caution">
    <text evidence="2">The sequence shown here is derived from an EMBL/GenBank/DDBJ whole genome shotgun (WGS) entry which is preliminary data.</text>
</comment>
<dbReference type="EMBL" id="SLUO01000013">
    <property type="protein sequence ID" value="TCL55949.1"/>
    <property type="molecule type" value="Genomic_DNA"/>
</dbReference>
<dbReference type="AlphaFoldDB" id="A0A4R1QQ51"/>
<protein>
    <submittedName>
        <fullName evidence="2">Trypsin-like peptidase</fullName>
    </submittedName>
</protein>
<name>A0A4R1QQ51_9FIRM</name>
<dbReference type="Proteomes" id="UP000295718">
    <property type="component" value="Unassembled WGS sequence"/>
</dbReference>
<dbReference type="SUPFAM" id="SSF50494">
    <property type="entry name" value="Trypsin-like serine proteases"/>
    <property type="match status" value="1"/>
</dbReference>
<dbReference type="RefSeq" id="WP_031389429.1">
    <property type="nucleotide sequence ID" value="NZ_JPNB01000001.1"/>
</dbReference>
<dbReference type="STRING" id="1469948.GCA_000732725_00672"/>
<evidence type="ECO:0000313" key="3">
    <source>
        <dbReference type="Proteomes" id="UP000295718"/>
    </source>
</evidence>
<dbReference type="InterPro" id="IPR009003">
    <property type="entry name" value="Peptidase_S1_PA"/>
</dbReference>
<feature type="transmembrane region" description="Helical" evidence="1">
    <location>
        <begin position="27"/>
        <end position="52"/>
    </location>
</feature>
<dbReference type="InterPro" id="IPR043504">
    <property type="entry name" value="Peptidase_S1_PA_chymotrypsin"/>
</dbReference>
<dbReference type="OrthoDB" id="2065653at2"/>
<evidence type="ECO:0000256" key="1">
    <source>
        <dbReference type="SAM" id="Phobius"/>
    </source>
</evidence>
<reference evidence="2 3" key="1">
    <citation type="submission" date="2019-03" db="EMBL/GenBank/DDBJ databases">
        <title>Genomic Encyclopedia of Type Strains, Phase IV (KMG-IV): sequencing the most valuable type-strain genomes for metagenomic binning, comparative biology and taxonomic classification.</title>
        <authorList>
            <person name="Goeker M."/>
        </authorList>
    </citation>
    <scope>NUCLEOTIDE SEQUENCE [LARGE SCALE GENOMIC DNA]</scope>
    <source>
        <strain evidence="2 3">DSM 100556</strain>
    </source>
</reference>
<keyword evidence="1" id="KW-1133">Transmembrane helix</keyword>
<keyword evidence="1" id="KW-0472">Membrane</keyword>
<dbReference type="Gene3D" id="2.40.10.10">
    <property type="entry name" value="Trypsin-like serine proteases"/>
    <property type="match status" value="2"/>
</dbReference>